<gene>
    <name evidence="2" type="ORF">MicloDRAFT_00052910</name>
</gene>
<evidence type="ECO:0000313" key="2">
    <source>
        <dbReference type="EMBL" id="EIM24576.1"/>
    </source>
</evidence>
<dbReference type="Proteomes" id="UP000003947">
    <property type="component" value="Unassembled WGS sequence"/>
</dbReference>
<organism evidence="2 3">
    <name type="scientific">Microvirga lotononidis</name>
    <dbReference type="NCBI Taxonomy" id="864069"/>
    <lineage>
        <taxon>Bacteria</taxon>
        <taxon>Pseudomonadati</taxon>
        <taxon>Pseudomonadota</taxon>
        <taxon>Alphaproteobacteria</taxon>
        <taxon>Hyphomicrobiales</taxon>
        <taxon>Methylobacteriaceae</taxon>
        <taxon>Microvirga</taxon>
    </lineage>
</organism>
<accession>I4YKT4</accession>
<dbReference type="RefSeq" id="WP_009492335.1">
    <property type="nucleotide sequence ID" value="NZ_CP141048.1"/>
</dbReference>
<sequence length="128" mass="14192">MDLGTAIRRWKANWMRMDELAALDRDQREAMARDIAVPADMLPILAAGGPDAGQELPRLMTELSLDMNHIRHIHAALMRDMSLTCSGCTAAVRCREDLSQGHASARYGEYCPNAESLRELQGKNVARA</sequence>
<feature type="domain" description="DUF6455" evidence="1">
    <location>
        <begin position="72"/>
        <end position="121"/>
    </location>
</feature>
<dbReference type="OrthoDB" id="7307423at2"/>
<name>I4YKT4_9HYPH</name>
<dbReference type="HOGENOM" id="CLU_1774064_0_0_5"/>
<dbReference type="STRING" id="864069.MicloDRAFT_00052910"/>
<keyword evidence="3" id="KW-1185">Reference proteome</keyword>
<dbReference type="PATRIC" id="fig|864069.3.peg.5694"/>
<dbReference type="Pfam" id="PF20056">
    <property type="entry name" value="DUF6455"/>
    <property type="match status" value="1"/>
</dbReference>
<reference evidence="2 3" key="1">
    <citation type="submission" date="2012-02" db="EMBL/GenBank/DDBJ databases">
        <title>Improved High-Quality Draft sequence of Microvirga sp. WSM3557.</title>
        <authorList>
            <consortium name="US DOE Joint Genome Institute"/>
            <person name="Lucas S."/>
            <person name="Han J."/>
            <person name="Lapidus A."/>
            <person name="Cheng J.-F."/>
            <person name="Goodwin L."/>
            <person name="Pitluck S."/>
            <person name="Peters L."/>
            <person name="Zhang X."/>
            <person name="Detter J.C."/>
            <person name="Han C."/>
            <person name="Tapia R."/>
            <person name="Land M."/>
            <person name="Hauser L."/>
            <person name="Kyrpides N."/>
            <person name="Ivanova N."/>
            <person name="Pagani I."/>
            <person name="Brau L."/>
            <person name="Yates R."/>
            <person name="O'Hara G."/>
            <person name="Rui T."/>
            <person name="Howieson J."/>
            <person name="Reeve W."/>
            <person name="Woyke T."/>
        </authorList>
    </citation>
    <scope>NUCLEOTIDE SEQUENCE [LARGE SCALE GENOMIC DNA]</scope>
    <source>
        <strain evidence="2 3">WSM3557</strain>
    </source>
</reference>
<evidence type="ECO:0000313" key="3">
    <source>
        <dbReference type="Proteomes" id="UP000003947"/>
    </source>
</evidence>
<evidence type="ECO:0000259" key="1">
    <source>
        <dbReference type="Pfam" id="PF20056"/>
    </source>
</evidence>
<dbReference type="AlphaFoldDB" id="I4YKT4"/>
<dbReference type="InterPro" id="IPR045601">
    <property type="entry name" value="DUF6455"/>
</dbReference>
<protein>
    <recommendedName>
        <fullName evidence="1">DUF6455 domain-containing protein</fullName>
    </recommendedName>
</protein>
<dbReference type="EMBL" id="JH660647">
    <property type="protein sequence ID" value="EIM24576.1"/>
    <property type="molecule type" value="Genomic_DNA"/>
</dbReference>
<dbReference type="eggNOG" id="ENOG5033BGW">
    <property type="taxonomic scope" value="Bacteria"/>
</dbReference>
<proteinExistence type="predicted"/>